<evidence type="ECO:0000313" key="1">
    <source>
        <dbReference type="EMBL" id="ELR14326.1"/>
    </source>
</evidence>
<name>L8GQB7_ACACF</name>
<dbReference type="EMBL" id="KB008060">
    <property type="protein sequence ID" value="ELR14326.1"/>
    <property type="molecule type" value="Genomic_DNA"/>
</dbReference>
<dbReference type="Proteomes" id="UP000011083">
    <property type="component" value="Unassembled WGS sequence"/>
</dbReference>
<accession>L8GQB7</accession>
<gene>
    <name evidence="1" type="ORF">ACA1_107470</name>
</gene>
<sequence length="91" mass="10272">MFLHCMEDNYFHADDELAAALVLIFSSRGRGLYLRDSAIAYGMRAPHPKRSTASDDAVSLVQAPNFCTDLLSEFMLLWGKSNNTSRRIFLL</sequence>
<reference evidence="1 2" key="1">
    <citation type="journal article" date="2013" name="Genome Biol.">
        <title>Genome of Acanthamoeba castellanii highlights extensive lateral gene transfer and early evolution of tyrosine kinase signaling.</title>
        <authorList>
            <person name="Clarke M."/>
            <person name="Lohan A.J."/>
            <person name="Liu B."/>
            <person name="Lagkouvardos I."/>
            <person name="Roy S."/>
            <person name="Zafar N."/>
            <person name="Bertelli C."/>
            <person name="Schilde C."/>
            <person name="Kianianmomeni A."/>
            <person name="Burglin T.R."/>
            <person name="Frech C."/>
            <person name="Turcotte B."/>
            <person name="Kopec K.O."/>
            <person name="Synnott J.M."/>
            <person name="Choo C."/>
            <person name="Paponov I."/>
            <person name="Finkler A."/>
            <person name="Soon Heng Tan C."/>
            <person name="Hutchins A.P."/>
            <person name="Weinmeier T."/>
            <person name="Rattei T."/>
            <person name="Chu J.S."/>
            <person name="Gimenez G."/>
            <person name="Irimia M."/>
            <person name="Rigden D.J."/>
            <person name="Fitzpatrick D.A."/>
            <person name="Lorenzo-Morales J."/>
            <person name="Bateman A."/>
            <person name="Chiu C.H."/>
            <person name="Tang P."/>
            <person name="Hegemann P."/>
            <person name="Fromm H."/>
            <person name="Raoult D."/>
            <person name="Greub G."/>
            <person name="Miranda-Saavedra D."/>
            <person name="Chen N."/>
            <person name="Nash P."/>
            <person name="Ginger M.L."/>
            <person name="Horn M."/>
            <person name="Schaap P."/>
            <person name="Caler L."/>
            <person name="Loftus B."/>
        </authorList>
    </citation>
    <scope>NUCLEOTIDE SEQUENCE [LARGE SCALE GENOMIC DNA]</scope>
    <source>
        <strain evidence="1 2">Neff</strain>
    </source>
</reference>
<evidence type="ECO:0000313" key="2">
    <source>
        <dbReference type="Proteomes" id="UP000011083"/>
    </source>
</evidence>
<dbReference type="GeneID" id="14914870"/>
<protein>
    <submittedName>
        <fullName evidence="1">Uncharacterized protein</fullName>
    </submittedName>
</protein>
<proteinExistence type="predicted"/>
<organism evidence="1 2">
    <name type="scientific">Acanthamoeba castellanii (strain ATCC 30010 / Neff)</name>
    <dbReference type="NCBI Taxonomy" id="1257118"/>
    <lineage>
        <taxon>Eukaryota</taxon>
        <taxon>Amoebozoa</taxon>
        <taxon>Discosea</taxon>
        <taxon>Longamoebia</taxon>
        <taxon>Centramoebida</taxon>
        <taxon>Acanthamoebidae</taxon>
        <taxon>Acanthamoeba</taxon>
    </lineage>
</organism>
<dbReference type="RefSeq" id="XP_004336339.1">
    <property type="nucleotide sequence ID" value="XM_004336291.1"/>
</dbReference>
<keyword evidence="2" id="KW-1185">Reference proteome</keyword>
<dbReference type="AlphaFoldDB" id="L8GQB7"/>
<dbReference type="VEuPathDB" id="AmoebaDB:ACA1_107470"/>
<dbReference type="KEGG" id="acan:ACA1_107470"/>